<comment type="caution">
    <text evidence="2">The sequence shown here is derived from an EMBL/GenBank/DDBJ whole genome shotgun (WGS) entry which is preliminary data.</text>
</comment>
<dbReference type="PANTHER" id="PTHR48228">
    <property type="entry name" value="SUCCINYL-COA--D-CITRAMALATE COA-TRANSFERASE"/>
    <property type="match status" value="1"/>
</dbReference>
<evidence type="ECO:0000313" key="2">
    <source>
        <dbReference type="EMBL" id="MDQ0382797.1"/>
    </source>
</evidence>
<dbReference type="InterPro" id="IPR044855">
    <property type="entry name" value="CoA-Trfase_III_dom3_sf"/>
</dbReference>
<keyword evidence="2" id="KW-0413">Isomerase</keyword>
<dbReference type="SUPFAM" id="SSF89796">
    <property type="entry name" value="CoA-transferase family III (CaiB/BaiF)"/>
    <property type="match status" value="1"/>
</dbReference>
<dbReference type="InterPro" id="IPR023606">
    <property type="entry name" value="CoA-Trfase_III_dom_1_sf"/>
</dbReference>
<dbReference type="InterPro" id="IPR050509">
    <property type="entry name" value="CoA-transferase_III"/>
</dbReference>
<keyword evidence="3" id="KW-1185">Reference proteome</keyword>
<dbReference type="InterPro" id="IPR003673">
    <property type="entry name" value="CoA-Trfase_fam_III"/>
</dbReference>
<dbReference type="Gene3D" id="3.30.1540.10">
    <property type="entry name" value="formyl-coa transferase, domain 3"/>
    <property type="match status" value="1"/>
</dbReference>
<gene>
    <name evidence="2" type="ORF">FB470_006791</name>
</gene>
<proteinExistence type="predicted"/>
<evidence type="ECO:0000256" key="1">
    <source>
        <dbReference type="SAM" id="MobiDB-lite"/>
    </source>
</evidence>
<sequence length="395" mass="41815">MDTPGPGTAPLRGVRVLEHGSKGPSQFGAMVLADLGADVIRVDRLTALDRPLAGYDPRLDLLNRGRRSIALDLRHESGADLLLRLVRSSDAVIDPFRPGVTSRLGAGPEECLAANPGLVYARMTGWGDEGPYARAAGHDINFLAASGVLDLIGRADGGPVPPLNLVGDFGGGGMLLAISVLAGVFASRAGAGGQVVDVAMLDASALLATVVHTLRAMDSWGPRGTNLLDTGAPYYDVYETADGGYVSVGAMERTFYEELLRGVGLDGDPAMLAAHQDRTLWTEAKKRLAEAFRTRTRDEWAAEFAGRDACVEPVLNLDEATEHPQVRHRGIYEPRFGVPQPAPAPRFAATPSSVRRPPPLPGEHTDEILEGLGLSAAEREELAAAGVLRIGDTAR</sequence>
<feature type="region of interest" description="Disordered" evidence="1">
    <location>
        <begin position="337"/>
        <end position="365"/>
    </location>
</feature>
<dbReference type="Pfam" id="PF02515">
    <property type="entry name" value="CoA_transf_3"/>
    <property type="match status" value="1"/>
</dbReference>
<dbReference type="EC" id="5.1.99.4" evidence="2"/>
<accession>A0ABU0F5J3</accession>
<protein>
    <submittedName>
        <fullName evidence="2">Alpha-methylacyl-CoA racemase</fullName>
        <ecNumber evidence="2">5.1.99.4</ecNumber>
    </submittedName>
</protein>
<dbReference type="PANTHER" id="PTHR48228:SF5">
    <property type="entry name" value="ALPHA-METHYLACYL-COA RACEMASE"/>
    <property type="match status" value="1"/>
</dbReference>
<dbReference type="EMBL" id="JAUSUT010000001">
    <property type="protein sequence ID" value="MDQ0382797.1"/>
    <property type="molecule type" value="Genomic_DNA"/>
</dbReference>
<reference evidence="2 3" key="1">
    <citation type="submission" date="2023-07" db="EMBL/GenBank/DDBJ databases">
        <title>Sequencing the genomes of 1000 actinobacteria strains.</title>
        <authorList>
            <person name="Klenk H.-P."/>
        </authorList>
    </citation>
    <scope>NUCLEOTIDE SEQUENCE [LARGE SCALE GENOMIC DNA]</scope>
    <source>
        <strain evidence="2 3">DSM 45805</strain>
    </source>
</reference>
<dbReference type="GO" id="GO:0008111">
    <property type="term" value="F:alpha-methylacyl-CoA racemase activity"/>
    <property type="evidence" value="ECO:0007669"/>
    <property type="project" value="UniProtKB-EC"/>
</dbReference>
<organism evidence="2 3">
    <name type="scientific">Amycolatopsis thermophila</name>
    <dbReference type="NCBI Taxonomy" id="206084"/>
    <lineage>
        <taxon>Bacteria</taxon>
        <taxon>Bacillati</taxon>
        <taxon>Actinomycetota</taxon>
        <taxon>Actinomycetes</taxon>
        <taxon>Pseudonocardiales</taxon>
        <taxon>Pseudonocardiaceae</taxon>
        <taxon>Amycolatopsis</taxon>
    </lineage>
</organism>
<dbReference type="RefSeq" id="WP_306998286.1">
    <property type="nucleotide sequence ID" value="NZ_JAUSUT010000001.1"/>
</dbReference>
<dbReference type="Gene3D" id="3.40.50.10540">
    <property type="entry name" value="Crotonobetainyl-coa:carnitine coa-transferase, domain 1"/>
    <property type="match status" value="1"/>
</dbReference>
<dbReference type="Proteomes" id="UP001229651">
    <property type="component" value="Unassembled WGS sequence"/>
</dbReference>
<name>A0ABU0F5J3_9PSEU</name>
<evidence type="ECO:0000313" key="3">
    <source>
        <dbReference type="Proteomes" id="UP001229651"/>
    </source>
</evidence>